<dbReference type="InterPro" id="IPR036259">
    <property type="entry name" value="MFS_trans_sf"/>
</dbReference>
<keyword evidence="3 6" id="KW-0812">Transmembrane</keyword>
<feature type="transmembrane region" description="Helical" evidence="6">
    <location>
        <begin position="51"/>
        <end position="71"/>
    </location>
</feature>
<feature type="transmembrane region" description="Helical" evidence="6">
    <location>
        <begin position="294"/>
        <end position="311"/>
    </location>
</feature>
<gene>
    <name evidence="8" type="ORF">B9Q08_02635</name>
</gene>
<dbReference type="EMBL" id="NEXJ01000045">
    <property type="protein sequence ID" value="PSN91521.1"/>
    <property type="molecule type" value="Genomic_DNA"/>
</dbReference>
<reference evidence="8 9" key="1">
    <citation type="submission" date="2017-04" db="EMBL/GenBank/DDBJ databases">
        <title>Novel microbial lineages endemic to geothermal iron-oxide mats fill important gaps in the evolutionary history of Archaea.</title>
        <authorList>
            <person name="Jay Z.J."/>
            <person name="Beam J.P."/>
            <person name="Dlakic M."/>
            <person name="Rusch D.B."/>
            <person name="Kozubal M.A."/>
            <person name="Inskeep W.P."/>
        </authorList>
    </citation>
    <scope>NUCLEOTIDE SEQUENCE [LARGE SCALE GENOMIC DNA]</scope>
    <source>
        <strain evidence="8">ECH_B_SAG-M15</strain>
    </source>
</reference>
<feature type="transmembrane region" description="Helical" evidence="6">
    <location>
        <begin position="78"/>
        <end position="96"/>
    </location>
</feature>
<feature type="transmembrane region" description="Helical" evidence="6">
    <location>
        <begin position="102"/>
        <end position="121"/>
    </location>
</feature>
<protein>
    <recommendedName>
        <fullName evidence="7">Major facilitator superfamily (MFS) profile domain-containing protein</fullName>
    </recommendedName>
</protein>
<dbReference type="SUPFAM" id="SSF103473">
    <property type="entry name" value="MFS general substrate transporter"/>
    <property type="match status" value="1"/>
</dbReference>
<feature type="transmembrane region" description="Helical" evidence="6">
    <location>
        <begin position="331"/>
        <end position="350"/>
    </location>
</feature>
<dbReference type="PANTHER" id="PTHR43124">
    <property type="entry name" value="PURINE EFFLUX PUMP PBUE"/>
    <property type="match status" value="1"/>
</dbReference>
<proteinExistence type="predicted"/>
<evidence type="ECO:0000256" key="1">
    <source>
        <dbReference type="ARBA" id="ARBA00004651"/>
    </source>
</evidence>
<evidence type="ECO:0000256" key="4">
    <source>
        <dbReference type="ARBA" id="ARBA00022989"/>
    </source>
</evidence>
<accession>A0A2R6AYN8</accession>
<dbReference type="PANTHER" id="PTHR43124:SF3">
    <property type="entry name" value="CHLORAMPHENICOL EFFLUX PUMP RV0191"/>
    <property type="match status" value="1"/>
</dbReference>
<keyword evidence="2" id="KW-1003">Cell membrane</keyword>
<feature type="transmembrane region" description="Helical" evidence="6">
    <location>
        <begin position="142"/>
        <end position="160"/>
    </location>
</feature>
<dbReference type="PROSITE" id="PS50850">
    <property type="entry name" value="MFS"/>
    <property type="match status" value="1"/>
</dbReference>
<dbReference type="GO" id="GO:0005886">
    <property type="term" value="C:plasma membrane"/>
    <property type="evidence" value="ECO:0007669"/>
    <property type="project" value="UniProtKB-SubCell"/>
</dbReference>
<dbReference type="InterPro" id="IPR050189">
    <property type="entry name" value="MFS_Efflux_Transporters"/>
</dbReference>
<dbReference type="Gene3D" id="1.20.1250.20">
    <property type="entry name" value="MFS general substrate transporter like domains"/>
    <property type="match status" value="1"/>
</dbReference>
<evidence type="ECO:0000256" key="5">
    <source>
        <dbReference type="ARBA" id="ARBA00023136"/>
    </source>
</evidence>
<dbReference type="AlphaFoldDB" id="A0A2R6AYN8"/>
<feature type="transmembrane region" description="Helical" evidence="6">
    <location>
        <begin position="166"/>
        <end position="188"/>
    </location>
</feature>
<evidence type="ECO:0000256" key="6">
    <source>
        <dbReference type="SAM" id="Phobius"/>
    </source>
</evidence>
<dbReference type="InterPro" id="IPR011701">
    <property type="entry name" value="MFS"/>
</dbReference>
<sequence length="384" mass="40261">MRRSVVQGLVQLVVLLWVANMIQLGLRYSWGIALPQASAQLELSGFEGGVIASSFYIGYVLTGIPSGILVDKLGTKRVAILALVGVGLLSFFIAASKGFPELLLAFLAAGVIAGPIFPSSLKTLSENLSPNNRATGVGVLETVSPSAMIAAATIFPLVVGEMGWRYVYTLLGTTALLVAVAYYAGVPNTHVEQTREKPSFREGFTNRRLLLAVSVRLGGMWGIIGISAWYYYIADKVFGSFEAQLLYLSLALAAVAGQVLGGLVSDKHGRGGVAALGMLAFGALLALASATRDLSVSLILAPSIGFTAFFWKSGLDTYILETVQPNQRGSAAGLMNTISQVGSLVAPSAVGYTIDITGLQSPIPFLTLAAGPLIASLIMLLTML</sequence>
<comment type="caution">
    <text evidence="8">The sequence shown here is derived from an EMBL/GenBank/DDBJ whole genome shotgun (WGS) entry which is preliminary data.</text>
</comment>
<feature type="transmembrane region" description="Helical" evidence="6">
    <location>
        <begin position="209"/>
        <end position="233"/>
    </location>
</feature>
<feature type="transmembrane region" description="Helical" evidence="6">
    <location>
        <begin position="362"/>
        <end position="381"/>
    </location>
</feature>
<evidence type="ECO:0000256" key="3">
    <source>
        <dbReference type="ARBA" id="ARBA00022692"/>
    </source>
</evidence>
<feature type="transmembrane region" description="Helical" evidence="6">
    <location>
        <begin position="271"/>
        <end position="288"/>
    </location>
</feature>
<dbReference type="Pfam" id="PF07690">
    <property type="entry name" value="MFS_1"/>
    <property type="match status" value="1"/>
</dbReference>
<keyword evidence="4 6" id="KW-1133">Transmembrane helix</keyword>
<comment type="subcellular location">
    <subcellularLocation>
        <location evidence="1">Cell membrane</location>
        <topology evidence="1">Multi-pass membrane protein</topology>
    </subcellularLocation>
</comment>
<evidence type="ECO:0000256" key="2">
    <source>
        <dbReference type="ARBA" id="ARBA00022475"/>
    </source>
</evidence>
<feature type="domain" description="Major facilitator superfamily (MFS) profile" evidence="7">
    <location>
        <begin position="9"/>
        <end position="384"/>
    </location>
</feature>
<evidence type="ECO:0000259" key="7">
    <source>
        <dbReference type="PROSITE" id="PS50850"/>
    </source>
</evidence>
<organism evidence="8 9">
    <name type="scientific">Candidatus Marsarchaeota G2 archaeon ECH_B_SAG-M15</name>
    <dbReference type="NCBI Taxonomy" id="1978162"/>
    <lineage>
        <taxon>Archaea</taxon>
        <taxon>Candidatus Marsarchaeota</taxon>
        <taxon>Candidatus Marsarchaeota group 2</taxon>
    </lineage>
</organism>
<dbReference type="InterPro" id="IPR020846">
    <property type="entry name" value="MFS_dom"/>
</dbReference>
<dbReference type="Proteomes" id="UP000240490">
    <property type="component" value="Unassembled WGS sequence"/>
</dbReference>
<feature type="transmembrane region" description="Helical" evidence="6">
    <location>
        <begin position="245"/>
        <end position="264"/>
    </location>
</feature>
<dbReference type="GO" id="GO:0022857">
    <property type="term" value="F:transmembrane transporter activity"/>
    <property type="evidence" value="ECO:0007669"/>
    <property type="project" value="InterPro"/>
</dbReference>
<evidence type="ECO:0000313" key="9">
    <source>
        <dbReference type="Proteomes" id="UP000240490"/>
    </source>
</evidence>
<evidence type="ECO:0000313" key="8">
    <source>
        <dbReference type="EMBL" id="PSN91521.1"/>
    </source>
</evidence>
<name>A0A2R6AYN8_9ARCH</name>
<keyword evidence="5 6" id="KW-0472">Membrane</keyword>